<evidence type="ECO:0000313" key="3">
    <source>
        <dbReference type="Proteomes" id="UP000274358"/>
    </source>
</evidence>
<organism evidence="2 3">
    <name type="scientific">Dyella choica</name>
    <dbReference type="NCBI Taxonomy" id="1927959"/>
    <lineage>
        <taxon>Bacteria</taxon>
        <taxon>Pseudomonadati</taxon>
        <taxon>Pseudomonadota</taxon>
        <taxon>Gammaproteobacteria</taxon>
        <taxon>Lysobacterales</taxon>
        <taxon>Rhodanobacteraceae</taxon>
        <taxon>Dyella</taxon>
    </lineage>
</organism>
<dbReference type="RefSeq" id="WP_126683496.1">
    <property type="nucleotide sequence ID" value="NZ_RYYV01000002.1"/>
</dbReference>
<protein>
    <submittedName>
        <fullName evidence="2">Uncharacterized protein</fullName>
    </submittedName>
</protein>
<keyword evidence="3" id="KW-1185">Reference proteome</keyword>
<proteinExistence type="predicted"/>
<keyword evidence="1" id="KW-0732">Signal</keyword>
<evidence type="ECO:0000256" key="1">
    <source>
        <dbReference type="SAM" id="SignalP"/>
    </source>
</evidence>
<dbReference type="EMBL" id="RYYV01000002">
    <property type="protein sequence ID" value="RUL79039.1"/>
    <property type="molecule type" value="Genomic_DNA"/>
</dbReference>
<comment type="caution">
    <text evidence="2">The sequence shown here is derived from an EMBL/GenBank/DDBJ whole genome shotgun (WGS) entry which is preliminary data.</text>
</comment>
<feature type="signal peptide" evidence="1">
    <location>
        <begin position="1"/>
        <end position="23"/>
    </location>
</feature>
<dbReference type="AlphaFoldDB" id="A0A3S0PR62"/>
<accession>A0A3S0PR62</accession>
<feature type="chain" id="PRO_5018697813" evidence="1">
    <location>
        <begin position="24"/>
        <end position="116"/>
    </location>
</feature>
<name>A0A3S0PR62_9GAMM</name>
<evidence type="ECO:0000313" key="2">
    <source>
        <dbReference type="EMBL" id="RUL79039.1"/>
    </source>
</evidence>
<sequence length="116" mass="12066">MNPLTSIFTMVGIALVGARPVVAADAICAERVAVKTIQVGAYGSGANGWGVSIVDNDGNVKSMAANLPLRTAEGEAMLDLLKEARRHNDLVTFRLNNSAACQAEAGAFGFDSITVE</sequence>
<reference evidence="2 3" key="1">
    <citation type="submission" date="2018-12" db="EMBL/GenBank/DDBJ databases">
        <title>Dyella dinghuensis sp. nov. DHOA06 and Dyella choica sp. nov. 4M-K27, isolated from forest soil.</title>
        <authorList>
            <person name="Qiu L.-H."/>
            <person name="Gao Z.-H."/>
        </authorList>
    </citation>
    <scope>NUCLEOTIDE SEQUENCE [LARGE SCALE GENOMIC DNA]</scope>
    <source>
        <strain evidence="2 3">4M-K27</strain>
    </source>
</reference>
<dbReference type="Proteomes" id="UP000274358">
    <property type="component" value="Unassembled WGS sequence"/>
</dbReference>
<gene>
    <name evidence="2" type="ORF">EKH80_04370</name>
</gene>